<dbReference type="PROSITE" id="PS51257">
    <property type="entry name" value="PROKAR_LIPOPROTEIN"/>
    <property type="match status" value="1"/>
</dbReference>
<protein>
    <recommendedName>
        <fullName evidence="5">Carboxypeptidase regulatory-like domain-containing protein</fullName>
    </recommendedName>
</protein>
<comment type="caution">
    <text evidence="3">The sequence shown here is derived from an EMBL/GenBank/DDBJ whole genome shotgun (WGS) entry which is preliminary data.</text>
</comment>
<evidence type="ECO:0008006" key="5">
    <source>
        <dbReference type="Google" id="ProtNLM"/>
    </source>
</evidence>
<feature type="region of interest" description="Disordered" evidence="1">
    <location>
        <begin position="100"/>
        <end position="124"/>
    </location>
</feature>
<keyword evidence="2" id="KW-0732">Signal</keyword>
<keyword evidence="4" id="KW-1185">Reference proteome</keyword>
<accession>A0A7V8VH60</accession>
<dbReference type="AlphaFoldDB" id="A0A7V8VH60"/>
<name>A0A7V8VH60_9BACT</name>
<dbReference type="RefSeq" id="WP_194539831.1">
    <property type="nucleotide sequence ID" value="NZ_JACEFB010000032.1"/>
</dbReference>
<proteinExistence type="predicted"/>
<feature type="region of interest" description="Disordered" evidence="1">
    <location>
        <begin position="51"/>
        <end position="70"/>
    </location>
</feature>
<dbReference type="EMBL" id="JACEFB010000032">
    <property type="protein sequence ID" value="MBA2227968.1"/>
    <property type="molecule type" value="Genomic_DNA"/>
</dbReference>
<sequence>MLRSFLLAGMGLLAACAFGCSDGRPKFVPVSGRVLVDGKPVANLMVTFQPMQTEKNKDPGPGSAGVTDAEGRFTLKVSSQQYSGTGAVVGKHKVRIGTVLPGEGQATDPSIGSPDDAPLAGKELIPPQYNQDTILTFEVPPGGTDQANFEIYIRTRKP</sequence>
<feature type="signal peptide" evidence="2">
    <location>
        <begin position="1"/>
        <end position="19"/>
    </location>
</feature>
<evidence type="ECO:0000256" key="2">
    <source>
        <dbReference type="SAM" id="SignalP"/>
    </source>
</evidence>
<evidence type="ECO:0000256" key="1">
    <source>
        <dbReference type="SAM" id="MobiDB-lite"/>
    </source>
</evidence>
<reference evidence="3 4" key="1">
    <citation type="submission" date="2020-07" db="EMBL/GenBank/DDBJ databases">
        <title>Thermogemmata thermophila gen. nov., sp. nov., a novel moderate thermophilic planctomycete from a Kamchatka hot spring.</title>
        <authorList>
            <person name="Elcheninov A.G."/>
            <person name="Podosokorskaya O.A."/>
            <person name="Kovaleva O.L."/>
            <person name="Novikov A."/>
            <person name="Bonch-Osmolovskaya E.A."/>
            <person name="Toshchakov S.V."/>
            <person name="Kublanov I.V."/>
        </authorList>
    </citation>
    <scope>NUCLEOTIDE SEQUENCE [LARGE SCALE GENOMIC DNA]</scope>
    <source>
        <strain evidence="3 4">2918</strain>
    </source>
</reference>
<organism evidence="3 4">
    <name type="scientific">Thermogemmata fonticola</name>
    <dbReference type="NCBI Taxonomy" id="2755323"/>
    <lineage>
        <taxon>Bacteria</taxon>
        <taxon>Pseudomonadati</taxon>
        <taxon>Planctomycetota</taxon>
        <taxon>Planctomycetia</taxon>
        <taxon>Gemmatales</taxon>
        <taxon>Gemmataceae</taxon>
        <taxon>Thermogemmata</taxon>
    </lineage>
</organism>
<dbReference type="Proteomes" id="UP000542342">
    <property type="component" value="Unassembled WGS sequence"/>
</dbReference>
<feature type="chain" id="PRO_5031147851" description="Carboxypeptidase regulatory-like domain-containing protein" evidence="2">
    <location>
        <begin position="20"/>
        <end position="158"/>
    </location>
</feature>
<evidence type="ECO:0000313" key="3">
    <source>
        <dbReference type="EMBL" id="MBA2227968.1"/>
    </source>
</evidence>
<gene>
    <name evidence="3" type="ORF">H0921_17555</name>
</gene>
<evidence type="ECO:0000313" key="4">
    <source>
        <dbReference type="Proteomes" id="UP000542342"/>
    </source>
</evidence>